<sequence length="109" mass="11392">MHEAVIVCAARSPIVRAGKGSMKEIRPEELATQMVRTALAGVPELVVTDGSLFGPSTGEGCDLGREGCSRTLRASSDIDDSAARTVVSPQTSRQLQSHAPQNDAGGEGW</sequence>
<evidence type="ECO:0000313" key="3">
    <source>
        <dbReference type="Proteomes" id="UP000005951"/>
    </source>
</evidence>
<feature type="compositionally biased region" description="Polar residues" evidence="1">
    <location>
        <begin position="87"/>
        <end position="100"/>
    </location>
</feature>
<accession>K8X9S1</accession>
<evidence type="ECO:0000313" key="2">
    <source>
        <dbReference type="EMBL" id="EKT78269.1"/>
    </source>
</evidence>
<dbReference type="EMBL" id="AJYC02000110">
    <property type="protein sequence ID" value="EKT78269.1"/>
    <property type="molecule type" value="Genomic_DNA"/>
</dbReference>
<dbReference type="Gene3D" id="3.40.47.10">
    <property type="match status" value="1"/>
</dbReference>
<gene>
    <name evidence="2" type="ORF">WSS_A33310</name>
</gene>
<dbReference type="EC" id="2.3.1.9" evidence="2"/>
<evidence type="ECO:0000256" key="1">
    <source>
        <dbReference type="SAM" id="MobiDB-lite"/>
    </source>
</evidence>
<comment type="caution">
    <text evidence="2">The sequence shown here is derived from an EMBL/GenBank/DDBJ whole genome shotgun (WGS) entry which is preliminary data.</text>
</comment>
<keyword evidence="2" id="KW-0808">Transferase</keyword>
<dbReference type="Proteomes" id="UP000005951">
    <property type="component" value="Unassembled WGS sequence"/>
</dbReference>
<dbReference type="GO" id="GO:0003985">
    <property type="term" value="F:acetyl-CoA C-acetyltransferase activity"/>
    <property type="evidence" value="ECO:0007669"/>
    <property type="project" value="UniProtKB-EC"/>
</dbReference>
<name>K8X9S1_RHOOP</name>
<organism evidence="2 3">
    <name type="scientific">Rhodococcus opacus M213</name>
    <dbReference type="NCBI Taxonomy" id="1129896"/>
    <lineage>
        <taxon>Bacteria</taxon>
        <taxon>Bacillati</taxon>
        <taxon>Actinomycetota</taxon>
        <taxon>Actinomycetes</taxon>
        <taxon>Mycobacteriales</taxon>
        <taxon>Nocardiaceae</taxon>
        <taxon>Rhodococcus</taxon>
    </lineage>
</organism>
<dbReference type="InterPro" id="IPR016039">
    <property type="entry name" value="Thiolase-like"/>
</dbReference>
<dbReference type="AlphaFoldDB" id="K8X9S1"/>
<keyword evidence="2" id="KW-0012">Acyltransferase</keyword>
<protein>
    <submittedName>
        <fullName evidence="2">Acetyl-CoA acetyltransferase</fullName>
        <ecNumber evidence="2">2.3.1.9</ecNumber>
    </submittedName>
</protein>
<reference evidence="2 3" key="1">
    <citation type="journal article" date="2013" name="Genome Announc.">
        <title>Draft Genome Sequence of Rhodococcus opacus Strain M213 Shows a Diverse Catabolic Potential.</title>
        <authorList>
            <person name="Pathak A."/>
            <person name="Green S.J."/>
            <person name="Ogram A."/>
            <person name="Chauhan A."/>
        </authorList>
    </citation>
    <scope>NUCLEOTIDE SEQUENCE [LARGE SCALE GENOMIC DNA]</scope>
    <source>
        <strain evidence="2 3">M213</strain>
    </source>
</reference>
<proteinExistence type="predicted"/>
<feature type="region of interest" description="Disordered" evidence="1">
    <location>
        <begin position="74"/>
        <end position="109"/>
    </location>
</feature>